<gene>
    <name evidence="3" type="ORF">COO92_14790</name>
</gene>
<protein>
    <submittedName>
        <fullName evidence="3">Sulfolactate dehydrogenase</fullName>
    </submittedName>
</protein>
<evidence type="ECO:0000256" key="1">
    <source>
        <dbReference type="ARBA" id="ARBA00006056"/>
    </source>
</evidence>
<dbReference type="Gene3D" id="1.10.1530.10">
    <property type="match status" value="1"/>
</dbReference>
<reference evidence="3 4" key="1">
    <citation type="submission" date="2017-09" db="EMBL/GenBank/DDBJ databases">
        <title>Biodiversity and function of Thalassospira species in the particle-attached aromatic-hydrocarbon-degrading consortia from the surface seawater of the China South Sea.</title>
        <authorList>
            <person name="Dong C."/>
            <person name="Lai Q."/>
            <person name="Shao Z."/>
        </authorList>
    </citation>
    <scope>NUCLEOTIDE SEQUENCE [LARGE SCALE GENOMIC DNA]</scope>
    <source>
        <strain evidence="3 4">139Z-12</strain>
    </source>
</reference>
<name>A0A2N3L5P2_9PROT</name>
<evidence type="ECO:0000313" key="3">
    <source>
        <dbReference type="EMBL" id="PKR58010.1"/>
    </source>
</evidence>
<proteinExistence type="inferred from homology"/>
<dbReference type="EMBL" id="NXGX01000005">
    <property type="protein sequence ID" value="PKR58010.1"/>
    <property type="molecule type" value="Genomic_DNA"/>
</dbReference>
<keyword evidence="4" id="KW-1185">Reference proteome</keyword>
<evidence type="ECO:0000313" key="4">
    <source>
        <dbReference type="Proteomes" id="UP000233332"/>
    </source>
</evidence>
<dbReference type="InterPro" id="IPR043144">
    <property type="entry name" value="Mal/L-sulf/L-lact_DH-like_ah"/>
</dbReference>
<dbReference type="GO" id="GO:0016491">
    <property type="term" value="F:oxidoreductase activity"/>
    <property type="evidence" value="ECO:0007669"/>
    <property type="project" value="UniProtKB-KW"/>
</dbReference>
<dbReference type="Pfam" id="PF02615">
    <property type="entry name" value="Ldh_2"/>
    <property type="match status" value="1"/>
</dbReference>
<comment type="caution">
    <text evidence="3">The sequence shown here is derived from an EMBL/GenBank/DDBJ whole genome shotgun (WGS) entry which is preliminary data.</text>
</comment>
<dbReference type="Gene3D" id="3.30.1370.60">
    <property type="entry name" value="Hypothetical oxidoreductase yiak, domain 2"/>
    <property type="match status" value="1"/>
</dbReference>
<dbReference type="PANTHER" id="PTHR11091:SF0">
    <property type="entry name" value="MALATE DEHYDROGENASE"/>
    <property type="match status" value="1"/>
</dbReference>
<dbReference type="AlphaFoldDB" id="A0A2N3L5P2"/>
<dbReference type="PANTHER" id="PTHR11091">
    <property type="entry name" value="OXIDOREDUCTASE-RELATED"/>
    <property type="match status" value="1"/>
</dbReference>
<dbReference type="RefSeq" id="WP_101303292.1">
    <property type="nucleotide sequence ID" value="NZ_NXGX01000005.1"/>
</dbReference>
<dbReference type="Proteomes" id="UP000233332">
    <property type="component" value="Unassembled WGS sequence"/>
</dbReference>
<dbReference type="InterPro" id="IPR043143">
    <property type="entry name" value="Mal/L-sulf/L-lact_DH-like_NADP"/>
</dbReference>
<organism evidence="3 4">
    <name type="scientific">Thalassospira lohafexi</name>
    <dbReference type="NCBI Taxonomy" id="744227"/>
    <lineage>
        <taxon>Bacteria</taxon>
        <taxon>Pseudomonadati</taxon>
        <taxon>Pseudomonadota</taxon>
        <taxon>Alphaproteobacteria</taxon>
        <taxon>Rhodospirillales</taxon>
        <taxon>Thalassospiraceae</taxon>
        <taxon>Thalassospira</taxon>
    </lineage>
</organism>
<sequence length="330" mass="34125">MKISLSDAHALVSDTLIRSKVSKDNATSVATALVTAEASGQGGHGFRRVPAYCAQARAGKVDGFATPTMQKPTPGVLQIDAQFGFAYPALDLMVKHLPEMARRQGIAIASIHKSHHAGVMGLTVERLAEQGLAAMMFANAPAAMAAWGGRRPMFGTNPIAFGVPVGNAGDPIVIDLALSKVARGKIMAAKQKGVSIPDDWAVDTDGNPTTDAAKALEGTMVPAGGVKGAALAMMVELLAAGLTGAQFGHQSSSLFDDKGKPPALGQMIIAIDPVATGGPDIADHLASIANEIAAEEGVRLPGRRGKSIRLKAEVDGIEIEEDVMDAINRL</sequence>
<dbReference type="InterPro" id="IPR003767">
    <property type="entry name" value="Malate/L-lactate_DH-like"/>
</dbReference>
<dbReference type="SUPFAM" id="SSF89733">
    <property type="entry name" value="L-sulfolactate dehydrogenase-like"/>
    <property type="match status" value="1"/>
</dbReference>
<dbReference type="InterPro" id="IPR036111">
    <property type="entry name" value="Mal/L-sulfo/L-lacto_DH-like_sf"/>
</dbReference>
<accession>A0A2N3L5P2</accession>
<keyword evidence="2" id="KW-0560">Oxidoreductase</keyword>
<evidence type="ECO:0000256" key="2">
    <source>
        <dbReference type="ARBA" id="ARBA00023002"/>
    </source>
</evidence>
<comment type="similarity">
    <text evidence="1">Belongs to the LDH2/MDH2 oxidoreductase family.</text>
</comment>